<gene>
    <name evidence="6" type="ORF">E4U43_003824</name>
</gene>
<keyword evidence="1" id="KW-0479">Metal-binding</keyword>
<evidence type="ECO:0000313" key="6">
    <source>
        <dbReference type="EMBL" id="KAG5992205.1"/>
    </source>
</evidence>
<accession>A0A9P7SWI4</accession>
<evidence type="ECO:0000256" key="2">
    <source>
        <dbReference type="ARBA" id="ARBA00022771"/>
    </source>
</evidence>
<evidence type="ECO:0000256" key="1">
    <source>
        <dbReference type="ARBA" id="ARBA00022723"/>
    </source>
</evidence>
<dbReference type="Gene3D" id="6.10.140.2220">
    <property type="match status" value="1"/>
</dbReference>
<keyword evidence="2 4" id="KW-0863">Zinc-finger</keyword>
<name>A0A9P7SWI4_9HYPO</name>
<proteinExistence type="predicted"/>
<reference evidence="6" key="1">
    <citation type="journal article" date="2020" name="bioRxiv">
        <title>Whole genome comparisons of ergot fungi reveals the divergence and evolution of species within the genus Claviceps are the result of varying mechanisms driving genome evolution and host range expansion.</title>
        <authorList>
            <person name="Wyka S.A."/>
            <person name="Mondo S.J."/>
            <person name="Liu M."/>
            <person name="Dettman J."/>
            <person name="Nalam V."/>
            <person name="Broders K.D."/>
        </authorList>
    </citation>
    <scope>NUCLEOTIDE SEQUENCE</scope>
    <source>
        <strain evidence="6">CCC 602</strain>
    </source>
</reference>
<dbReference type="SUPFAM" id="SSF144232">
    <property type="entry name" value="HIT/MYND zinc finger-like"/>
    <property type="match status" value="1"/>
</dbReference>
<evidence type="ECO:0000313" key="7">
    <source>
        <dbReference type="Proteomes" id="UP000748025"/>
    </source>
</evidence>
<dbReference type="Pfam" id="PF01753">
    <property type="entry name" value="zf-MYND"/>
    <property type="match status" value="1"/>
</dbReference>
<keyword evidence="7" id="KW-1185">Reference proteome</keyword>
<organism evidence="6 7">
    <name type="scientific">Claviceps pusilla</name>
    <dbReference type="NCBI Taxonomy" id="123648"/>
    <lineage>
        <taxon>Eukaryota</taxon>
        <taxon>Fungi</taxon>
        <taxon>Dikarya</taxon>
        <taxon>Ascomycota</taxon>
        <taxon>Pezizomycotina</taxon>
        <taxon>Sordariomycetes</taxon>
        <taxon>Hypocreomycetidae</taxon>
        <taxon>Hypocreales</taxon>
        <taxon>Clavicipitaceae</taxon>
        <taxon>Claviceps</taxon>
    </lineage>
</organism>
<dbReference type="GO" id="GO:0008270">
    <property type="term" value="F:zinc ion binding"/>
    <property type="evidence" value="ECO:0007669"/>
    <property type="project" value="UniProtKB-KW"/>
</dbReference>
<evidence type="ECO:0000256" key="4">
    <source>
        <dbReference type="PROSITE-ProRule" id="PRU00134"/>
    </source>
</evidence>
<dbReference type="InterPro" id="IPR002893">
    <property type="entry name" value="Znf_MYND"/>
</dbReference>
<feature type="domain" description="MYND-type" evidence="5">
    <location>
        <begin position="3"/>
        <end position="43"/>
    </location>
</feature>
<evidence type="ECO:0000256" key="3">
    <source>
        <dbReference type="ARBA" id="ARBA00022833"/>
    </source>
</evidence>
<protein>
    <recommendedName>
        <fullName evidence="5">MYND-type domain-containing protein</fullName>
    </recommendedName>
</protein>
<keyword evidence="3" id="KW-0862">Zinc</keyword>
<comment type="caution">
    <text evidence="6">The sequence shown here is derived from an EMBL/GenBank/DDBJ whole genome shotgun (WGS) entry which is preliminary data.</text>
</comment>
<sequence>MECIVCKKSPPEVNVKRCAKCSTTPYCSRDCQKADWKVHKKICGKQARGTAPAPAAAASSSSSANLSPPKGLERGIAKPFTRLDNGTWLHDRPEKDVYTLLIDAYRLRVEDMYAIGGDVMAGSLYAGAPNGLHGFLDFLDLVQSRPGLLPPWFNAEKVTECVDFAMTDSWPSLACAVEKSDIVEHYGDGRFPMQLRMFAEAVYGNAPGGMSGKPMRQMMMSMESGSYQGAASFLDMNSVFRR</sequence>
<dbReference type="PROSITE" id="PS50865">
    <property type="entry name" value="ZF_MYND_2"/>
    <property type="match status" value="1"/>
</dbReference>
<dbReference type="AlphaFoldDB" id="A0A9P7SWI4"/>
<dbReference type="Proteomes" id="UP000748025">
    <property type="component" value="Unassembled WGS sequence"/>
</dbReference>
<dbReference type="OrthoDB" id="432970at2759"/>
<evidence type="ECO:0000259" key="5">
    <source>
        <dbReference type="PROSITE" id="PS50865"/>
    </source>
</evidence>
<dbReference type="EMBL" id="SRPW01002527">
    <property type="protein sequence ID" value="KAG5992205.1"/>
    <property type="molecule type" value="Genomic_DNA"/>
</dbReference>
<dbReference type="PROSITE" id="PS01360">
    <property type="entry name" value="ZF_MYND_1"/>
    <property type="match status" value="1"/>
</dbReference>